<dbReference type="AlphaFoldDB" id="A0A4V1ZCI2"/>
<organism evidence="2 3">
    <name type="scientific">Emticicia agri</name>
    <dbReference type="NCBI Taxonomy" id="2492393"/>
    <lineage>
        <taxon>Bacteria</taxon>
        <taxon>Pseudomonadati</taxon>
        <taxon>Bacteroidota</taxon>
        <taxon>Cytophagia</taxon>
        <taxon>Cytophagales</taxon>
        <taxon>Leadbetterellaceae</taxon>
        <taxon>Emticicia</taxon>
    </lineage>
</organism>
<dbReference type="SMART" id="SM00850">
    <property type="entry name" value="LytTR"/>
    <property type="match status" value="1"/>
</dbReference>
<dbReference type="OrthoDB" id="961180at2"/>
<evidence type="ECO:0000313" key="3">
    <source>
        <dbReference type="Proteomes" id="UP000293162"/>
    </source>
</evidence>
<evidence type="ECO:0000259" key="1">
    <source>
        <dbReference type="PROSITE" id="PS50930"/>
    </source>
</evidence>
<comment type="caution">
    <text evidence="2">The sequence shown here is derived from an EMBL/GenBank/DDBJ whole genome shotgun (WGS) entry which is preliminary data.</text>
</comment>
<name>A0A4V1ZCI2_9BACT</name>
<proteinExistence type="predicted"/>
<dbReference type="PANTHER" id="PTHR37299">
    <property type="entry name" value="TRANSCRIPTIONAL REGULATOR-RELATED"/>
    <property type="match status" value="1"/>
</dbReference>
<evidence type="ECO:0000313" key="2">
    <source>
        <dbReference type="EMBL" id="RYU92750.1"/>
    </source>
</evidence>
<accession>A0A4V1ZCI2</accession>
<sequence length="112" mass="13070">MLMTNIFTNAVVFLNKKTKVNINEILFLEGNVNYTIVHFREKNPLMIAITLKKAESLLKEHGFVRIHKSFILNLHYADQSLMTNNEVLFQKNIAIKVSRRKRNELKERLSAA</sequence>
<protein>
    <submittedName>
        <fullName evidence="2">LytTR family transcriptional regulator</fullName>
    </submittedName>
</protein>
<reference evidence="2 3" key="1">
    <citation type="submission" date="2019-02" db="EMBL/GenBank/DDBJ databases">
        <title>Bacterial novel species Emticicia sp. 17J42-9 isolated from soil.</title>
        <authorList>
            <person name="Jung H.-Y."/>
        </authorList>
    </citation>
    <scope>NUCLEOTIDE SEQUENCE [LARGE SCALE GENOMIC DNA]</scope>
    <source>
        <strain evidence="2 3">17J42-9</strain>
    </source>
</reference>
<dbReference type="Gene3D" id="2.40.50.1020">
    <property type="entry name" value="LytTr DNA-binding domain"/>
    <property type="match status" value="1"/>
</dbReference>
<feature type="domain" description="HTH LytTR-type" evidence="1">
    <location>
        <begin position="10"/>
        <end position="111"/>
    </location>
</feature>
<keyword evidence="3" id="KW-1185">Reference proteome</keyword>
<dbReference type="InterPro" id="IPR007492">
    <property type="entry name" value="LytTR_DNA-bd_dom"/>
</dbReference>
<dbReference type="PANTHER" id="PTHR37299:SF1">
    <property type="entry name" value="STAGE 0 SPORULATION PROTEIN A HOMOLOG"/>
    <property type="match status" value="1"/>
</dbReference>
<dbReference type="InterPro" id="IPR046947">
    <property type="entry name" value="LytR-like"/>
</dbReference>
<dbReference type="PROSITE" id="PS50930">
    <property type="entry name" value="HTH_LYTTR"/>
    <property type="match status" value="1"/>
</dbReference>
<dbReference type="GO" id="GO:0000156">
    <property type="term" value="F:phosphorelay response regulator activity"/>
    <property type="evidence" value="ECO:0007669"/>
    <property type="project" value="InterPro"/>
</dbReference>
<dbReference type="GO" id="GO:0003677">
    <property type="term" value="F:DNA binding"/>
    <property type="evidence" value="ECO:0007669"/>
    <property type="project" value="InterPro"/>
</dbReference>
<dbReference type="Proteomes" id="UP000293162">
    <property type="component" value="Unassembled WGS sequence"/>
</dbReference>
<gene>
    <name evidence="2" type="ORF">EWM59_25605</name>
</gene>
<dbReference type="Pfam" id="PF04397">
    <property type="entry name" value="LytTR"/>
    <property type="match status" value="1"/>
</dbReference>
<dbReference type="EMBL" id="SEWF01000074">
    <property type="protein sequence ID" value="RYU92750.1"/>
    <property type="molecule type" value="Genomic_DNA"/>
</dbReference>